<dbReference type="Pfam" id="PF00052">
    <property type="entry name" value="Laminin_B"/>
    <property type="match status" value="1"/>
</dbReference>
<keyword evidence="10 20" id="KW-0175">Coiled coil</keyword>
<dbReference type="STRING" id="9402.L5KXR1"/>
<dbReference type="InterPro" id="IPR050440">
    <property type="entry name" value="Laminin/Netrin_ECM"/>
</dbReference>
<feature type="disulfide bond" evidence="19">
    <location>
        <begin position="122"/>
        <end position="134"/>
    </location>
</feature>
<dbReference type="FunFam" id="2.10.25.10:FF:000533">
    <property type="entry name" value="Laminin subunit gamma 2"/>
    <property type="match status" value="1"/>
</dbReference>
<feature type="coiled-coil region" evidence="20">
    <location>
        <begin position="1075"/>
        <end position="1102"/>
    </location>
</feature>
<dbReference type="InterPro" id="IPR002049">
    <property type="entry name" value="LE_dom"/>
</dbReference>
<reference evidence="25" key="1">
    <citation type="journal article" date="2013" name="Science">
        <title>Comparative analysis of bat genomes provides insight into the evolution of flight and immunity.</title>
        <authorList>
            <person name="Zhang G."/>
            <person name="Cowled C."/>
            <person name="Shi Z."/>
            <person name="Huang Z."/>
            <person name="Bishop-Lilly K.A."/>
            <person name="Fang X."/>
            <person name="Wynne J.W."/>
            <person name="Xiong Z."/>
            <person name="Baker M.L."/>
            <person name="Zhao W."/>
            <person name="Tachedjian M."/>
            <person name="Zhu Y."/>
            <person name="Zhou P."/>
            <person name="Jiang X."/>
            <person name="Ng J."/>
            <person name="Yang L."/>
            <person name="Wu L."/>
            <person name="Xiao J."/>
            <person name="Feng Y."/>
            <person name="Chen Y."/>
            <person name="Sun X."/>
            <person name="Zhang Y."/>
            <person name="Marsh G.A."/>
            <person name="Crameri G."/>
            <person name="Broder C.C."/>
            <person name="Frey K.G."/>
            <person name="Wang L.F."/>
            <person name="Wang J."/>
        </authorList>
    </citation>
    <scope>NUCLEOTIDE SEQUENCE [LARGE SCALE GENOMIC DNA]</scope>
</reference>
<keyword evidence="4" id="KW-0358">Heparin-binding</keyword>
<evidence type="ECO:0000256" key="15">
    <source>
        <dbReference type="ARBA" id="ARBA00075698"/>
    </source>
</evidence>
<evidence type="ECO:0000256" key="3">
    <source>
        <dbReference type="ARBA" id="ARBA00022530"/>
    </source>
</evidence>
<dbReference type="InParanoid" id="L5KXR1"/>
<evidence type="ECO:0000256" key="21">
    <source>
        <dbReference type="SAM" id="SignalP"/>
    </source>
</evidence>
<evidence type="ECO:0000256" key="16">
    <source>
        <dbReference type="ARBA" id="ARBA00077027"/>
    </source>
</evidence>
<feature type="domain" description="Laminin EGF-like" evidence="22">
    <location>
        <begin position="122"/>
        <end position="168"/>
    </location>
</feature>
<dbReference type="GO" id="GO:0005576">
    <property type="term" value="C:extracellular region"/>
    <property type="evidence" value="ECO:0007669"/>
    <property type="project" value="UniProtKB-ARBA"/>
</dbReference>
<keyword evidence="5 21" id="KW-0732">Signal</keyword>
<dbReference type="AlphaFoldDB" id="L5KXR1"/>
<evidence type="ECO:0000256" key="4">
    <source>
        <dbReference type="ARBA" id="ARBA00022674"/>
    </source>
</evidence>
<dbReference type="InterPro" id="IPR000742">
    <property type="entry name" value="EGF"/>
</dbReference>
<protein>
    <recommendedName>
        <fullName evidence="14">Laminin subunit gamma-2</fullName>
    </recommendedName>
    <alternativeName>
        <fullName evidence="16">Epiligrin subunit gamma</fullName>
    </alternativeName>
    <alternativeName>
        <fullName evidence="18">Kalinin subunit gamma</fullName>
    </alternativeName>
    <alternativeName>
        <fullName evidence="17">Laminin-5 subunit gamma</fullName>
    </alternativeName>
    <alternativeName>
        <fullName evidence="15">Nicein subunit gamma</fullName>
    </alternativeName>
</protein>
<dbReference type="GO" id="GO:0009888">
    <property type="term" value="P:tissue development"/>
    <property type="evidence" value="ECO:0007669"/>
    <property type="project" value="TreeGrafter"/>
</dbReference>
<keyword evidence="12" id="KW-0325">Glycoprotein</keyword>
<evidence type="ECO:0000256" key="6">
    <source>
        <dbReference type="ARBA" id="ARBA00022737"/>
    </source>
</evidence>
<dbReference type="PROSITE" id="PS50027">
    <property type="entry name" value="EGF_LAM_2"/>
    <property type="match status" value="3"/>
</dbReference>
<keyword evidence="9" id="KW-0654">Proteoglycan</keyword>
<evidence type="ECO:0000256" key="5">
    <source>
        <dbReference type="ARBA" id="ARBA00022729"/>
    </source>
</evidence>
<dbReference type="FunFam" id="2.10.25.10:FF:000399">
    <property type="entry name" value="Laminin subunit gamma 2"/>
    <property type="match status" value="1"/>
</dbReference>
<dbReference type="PANTHER" id="PTHR10574:SF313">
    <property type="entry name" value="LAMININ SUBUNIT GAMMA-2"/>
    <property type="match status" value="1"/>
</dbReference>
<dbReference type="eggNOG" id="KOG1836">
    <property type="taxonomic scope" value="Eukaryota"/>
</dbReference>
<evidence type="ECO:0000313" key="25">
    <source>
        <dbReference type="Proteomes" id="UP000010552"/>
    </source>
</evidence>
<feature type="coiled-coil region" evidence="20">
    <location>
        <begin position="814"/>
        <end position="877"/>
    </location>
</feature>
<dbReference type="PROSITE" id="PS01248">
    <property type="entry name" value="EGF_LAM_1"/>
    <property type="match status" value="2"/>
</dbReference>
<keyword evidence="8" id="KW-0130">Cell adhesion</keyword>
<feature type="signal peptide" evidence="21">
    <location>
        <begin position="1"/>
        <end position="21"/>
    </location>
</feature>
<evidence type="ECO:0000256" key="1">
    <source>
        <dbReference type="ARBA" id="ARBA00004302"/>
    </source>
</evidence>
<feature type="coiled-coil region" evidence="20">
    <location>
        <begin position="685"/>
        <end position="740"/>
    </location>
</feature>
<evidence type="ECO:0000256" key="7">
    <source>
        <dbReference type="ARBA" id="ARBA00022869"/>
    </source>
</evidence>
<keyword evidence="11 19" id="KW-1015">Disulfide bond</keyword>
<evidence type="ECO:0000256" key="19">
    <source>
        <dbReference type="PROSITE-ProRule" id="PRU00460"/>
    </source>
</evidence>
<evidence type="ECO:0000256" key="13">
    <source>
        <dbReference type="ARBA" id="ARBA00023292"/>
    </source>
</evidence>
<keyword evidence="13 19" id="KW-0424">Laminin EGF-like domain</keyword>
<dbReference type="InterPro" id="IPR000034">
    <property type="entry name" value="Laminin_IV"/>
</dbReference>
<dbReference type="FunCoup" id="L5KXR1">
    <property type="interactions" value="124"/>
</dbReference>
<feature type="chain" id="PRO_5003969651" description="Laminin subunit gamma-2" evidence="21">
    <location>
        <begin position="22"/>
        <end position="1229"/>
    </location>
</feature>
<dbReference type="FunFam" id="2.10.25.10:FF:000174">
    <property type="entry name" value="Laminin subunit gamma-1"/>
    <property type="match status" value="1"/>
</dbReference>
<gene>
    <name evidence="24" type="ORF">PAL_GLEAN10017679</name>
</gene>
<evidence type="ECO:0000256" key="10">
    <source>
        <dbReference type="ARBA" id="ARBA00023054"/>
    </source>
</evidence>
<evidence type="ECO:0000256" key="2">
    <source>
        <dbReference type="ARBA" id="ARBA00022525"/>
    </source>
</evidence>
<keyword evidence="7" id="KW-0084">Basement membrane</keyword>
<evidence type="ECO:0000256" key="8">
    <source>
        <dbReference type="ARBA" id="ARBA00022889"/>
    </source>
</evidence>
<dbReference type="SMART" id="SM00181">
    <property type="entry name" value="EGF"/>
    <property type="match status" value="6"/>
</dbReference>
<feature type="disulfide bond" evidence="19">
    <location>
        <begin position="195"/>
        <end position="204"/>
    </location>
</feature>
<dbReference type="PANTHER" id="PTHR10574">
    <property type="entry name" value="NETRIN/LAMININ-RELATED"/>
    <property type="match status" value="1"/>
</dbReference>
<evidence type="ECO:0000256" key="11">
    <source>
        <dbReference type="ARBA" id="ARBA00023157"/>
    </source>
</evidence>
<keyword evidence="25" id="KW-1185">Reference proteome</keyword>
<dbReference type="Pfam" id="PF00053">
    <property type="entry name" value="EGF_laminin"/>
    <property type="match status" value="7"/>
</dbReference>
<dbReference type="PRINTS" id="PR00011">
    <property type="entry name" value="EGFLAMININ"/>
</dbReference>
<evidence type="ECO:0000256" key="17">
    <source>
        <dbReference type="ARBA" id="ARBA00077852"/>
    </source>
</evidence>
<dbReference type="GO" id="GO:0009887">
    <property type="term" value="P:animal organ morphogenesis"/>
    <property type="evidence" value="ECO:0007669"/>
    <property type="project" value="TreeGrafter"/>
</dbReference>
<dbReference type="FunFam" id="2.10.25.10:FF:000067">
    <property type="entry name" value="Laminin subunit gamma 1"/>
    <property type="match status" value="1"/>
</dbReference>
<organism evidence="24 25">
    <name type="scientific">Pteropus alecto</name>
    <name type="common">Black flying fox</name>
    <dbReference type="NCBI Taxonomy" id="9402"/>
    <lineage>
        <taxon>Eukaryota</taxon>
        <taxon>Metazoa</taxon>
        <taxon>Chordata</taxon>
        <taxon>Craniata</taxon>
        <taxon>Vertebrata</taxon>
        <taxon>Euteleostomi</taxon>
        <taxon>Mammalia</taxon>
        <taxon>Eutheria</taxon>
        <taxon>Laurasiatheria</taxon>
        <taxon>Chiroptera</taxon>
        <taxon>Yinpterochiroptera</taxon>
        <taxon>Pteropodoidea</taxon>
        <taxon>Pteropodidae</taxon>
        <taxon>Pteropodinae</taxon>
        <taxon>Pteropus</taxon>
    </lineage>
</organism>
<proteinExistence type="predicted"/>
<evidence type="ECO:0000313" key="24">
    <source>
        <dbReference type="EMBL" id="ELK16192.1"/>
    </source>
</evidence>
<feature type="domain" description="Laminin IV type A" evidence="23">
    <location>
        <begin position="251"/>
        <end position="419"/>
    </location>
</feature>
<name>L5KXR1_PTEAL</name>
<keyword evidence="2" id="KW-0964">Secreted</keyword>
<evidence type="ECO:0000259" key="23">
    <source>
        <dbReference type="PROSITE" id="PS51115"/>
    </source>
</evidence>
<evidence type="ECO:0000256" key="20">
    <source>
        <dbReference type="SAM" id="Coils"/>
    </source>
</evidence>
<dbReference type="GO" id="GO:0005604">
    <property type="term" value="C:basement membrane"/>
    <property type="evidence" value="ECO:0007669"/>
    <property type="project" value="UniProtKB-SubCell"/>
</dbReference>
<dbReference type="PROSITE" id="PS51115">
    <property type="entry name" value="LAMININ_IVA"/>
    <property type="match status" value="1"/>
</dbReference>
<evidence type="ECO:0000256" key="14">
    <source>
        <dbReference type="ARBA" id="ARBA00073468"/>
    </source>
</evidence>
<comment type="caution">
    <text evidence="19">Lacks conserved residue(s) required for the propagation of feature annotation.</text>
</comment>
<dbReference type="SMART" id="SM00180">
    <property type="entry name" value="EGF_Lam"/>
    <property type="match status" value="7"/>
</dbReference>
<accession>L5KXR1</accession>
<sequence length="1229" mass="134780">MPALWLSCCLCFSLLLPAARATSRREEHFTLQTDLHCWALPRPGKQMHQAAVAASAEEAAMRSVVCDCNGKSRQCIFDRDLHRQTGNGFRCLNCNDNTDGIHCERCREGFYRQRERDRCLPCNCNSKGSLSARCDDSGRCSCKPGVMGDRCDRCLPGFHTLTDAGCTQDRRLPDSKCDCDPAGISGPCDTGRCVCKPAVTGARCDRCRPGYYHLDEGNPEGCTQCFCYGHSASCRSSGDYSVHRITSTFHQGADDWKAIQRNGSPAKLHWSQRHRDVFTSAGRSDPVYFVAPAKFLGNQQVSYGRSLAFDYRVDRGGRHPSAHDVILEGAGLRVTAPLMPLGKTLPCGITKTYTFRLSEHPSSNWSPQLSYFEYRRLLRNLTALWIRATYGEYSTGYIDNVTLISARPISGAPAPWVEQCVCPVGYKGQFCQECASGYKRDSARLGPFGTCIPCNCQGGGTCDPDTGDCYSGDENPDVECADCPLGFYNDPHDPRSCKPCPCRNGFSCSVMPGTEEVVCNSCPLGVTGARCELCADGYFGDPFGERGPVRPCQPCQCNNNVDPSASGNCDRLTGRCLKCIHNTAGVHCDQCKAGFFGDPLAPNPVDKCRACNCNPVGSEPVECRNDGSCICKPGFGGLNCEHAALASCPACYDQVKIQMDPFMQQLRSLEALISKAQSGGGGAPNAELEGRMQQAEQSLQDILREAQISEGAVRSLNLQLAKARSQESSYRNRLDNLKMTVERIQALGSQYQNRVQDTHRLIRQMRLSLEESESSLQKTNIPPSEHYVGPNGFKSLAQEATRLADSHVESASNMEQLARETEDYSQQALSLARKALQEGGGSGSLDGSMVQGLVGKLEKTKALAQQLSREATQMDIEADKSYQHSLRLLDSVSQLQGVNDQSLQIEAKRIQQKADSLSGLVTEHMDELKRMQSSLGDWEKETRQLLQNGKNGRQKSDQLLSRANLAKSRAQEALSMGNATFYEVENILKNLREFDLQVEDRKAEAEEAMKKLSYISQKVEGASEKTKQAEAALGGAAADAQRAKNAAGEALKITGKIEQEIGSLNLEANVTADGALAMEKGLASLKSELREVEGQLARKEQELDMDVDAVQTVITEARRVDNRAKDAGVTIQDTLNTLDSILHLIEQPGSVDEEGLILLEQQLSRAKTQVNSQLRPLMSELEERARQQRGHLHLLETSIDGILADVKNLENIRDSLPPGCYNTQALEQQ</sequence>
<evidence type="ECO:0000256" key="12">
    <source>
        <dbReference type="ARBA" id="ARBA00023180"/>
    </source>
</evidence>
<dbReference type="GO" id="GO:0007155">
    <property type="term" value="P:cell adhesion"/>
    <property type="evidence" value="ECO:0007669"/>
    <property type="project" value="UniProtKB-KW"/>
</dbReference>
<dbReference type="SMART" id="SM00281">
    <property type="entry name" value="LamB"/>
    <property type="match status" value="1"/>
</dbReference>
<evidence type="ECO:0000256" key="9">
    <source>
        <dbReference type="ARBA" id="ARBA00022974"/>
    </source>
</evidence>
<keyword evidence="3" id="KW-0272">Extracellular matrix</keyword>
<feature type="disulfide bond" evidence="19">
    <location>
        <begin position="142"/>
        <end position="151"/>
    </location>
</feature>
<dbReference type="CDD" id="cd00055">
    <property type="entry name" value="EGF_Lam"/>
    <property type="match status" value="5"/>
</dbReference>
<keyword evidence="6" id="KW-0677">Repeat</keyword>
<dbReference type="GO" id="GO:0007411">
    <property type="term" value="P:axon guidance"/>
    <property type="evidence" value="ECO:0007669"/>
    <property type="project" value="TreeGrafter"/>
</dbReference>
<feature type="domain" description="Laminin EGF-like" evidence="22">
    <location>
        <begin position="555"/>
        <end position="610"/>
    </location>
</feature>
<evidence type="ECO:0000256" key="18">
    <source>
        <dbReference type="ARBA" id="ARBA00081745"/>
    </source>
</evidence>
<feature type="domain" description="Laminin EGF-like" evidence="22">
    <location>
        <begin position="177"/>
        <end position="224"/>
    </location>
</feature>
<comment type="subcellular location">
    <subcellularLocation>
        <location evidence="1">Secreted</location>
        <location evidence="1">Extracellular space</location>
        <location evidence="1">Extracellular matrix</location>
        <location evidence="1">Basement membrane</location>
    </subcellularLocation>
</comment>
<evidence type="ECO:0000259" key="22">
    <source>
        <dbReference type="PROSITE" id="PS50027"/>
    </source>
</evidence>
<dbReference type="GO" id="GO:0008201">
    <property type="term" value="F:heparin binding"/>
    <property type="evidence" value="ECO:0007669"/>
    <property type="project" value="UniProtKB-KW"/>
</dbReference>
<dbReference type="Proteomes" id="UP000010552">
    <property type="component" value="Unassembled WGS sequence"/>
</dbReference>
<dbReference type="FunFam" id="2.10.25.10:FF:000441">
    <property type="entry name" value="Laminin subunit gamma 2"/>
    <property type="match status" value="1"/>
</dbReference>
<dbReference type="Gene3D" id="2.10.25.10">
    <property type="entry name" value="Laminin"/>
    <property type="match status" value="5"/>
</dbReference>
<dbReference type="EMBL" id="KB030474">
    <property type="protein sequence ID" value="ELK16192.1"/>
    <property type="molecule type" value="Genomic_DNA"/>
</dbReference>
<dbReference type="SUPFAM" id="SSF57196">
    <property type="entry name" value="EGF/Laminin"/>
    <property type="match status" value="5"/>
</dbReference>
<feature type="disulfide bond" evidence="19">
    <location>
        <begin position="579"/>
        <end position="588"/>
    </location>
</feature>